<dbReference type="EMBL" id="BSRX01000001">
    <property type="protein sequence ID" value="GLW52006.1"/>
    <property type="molecule type" value="Genomic_DNA"/>
</dbReference>
<protein>
    <submittedName>
        <fullName evidence="2">Uncharacterized protein</fullName>
    </submittedName>
</protein>
<evidence type="ECO:0000313" key="3">
    <source>
        <dbReference type="Proteomes" id="UP001165143"/>
    </source>
</evidence>
<feature type="region of interest" description="Disordered" evidence="1">
    <location>
        <begin position="1117"/>
        <end position="1143"/>
    </location>
</feature>
<comment type="caution">
    <text evidence="2">The sequence shown here is derived from an EMBL/GenBank/DDBJ whole genome shotgun (WGS) entry which is preliminary data.</text>
</comment>
<dbReference type="OrthoDB" id="9757728at2"/>
<feature type="region of interest" description="Disordered" evidence="1">
    <location>
        <begin position="778"/>
        <end position="809"/>
    </location>
</feature>
<accession>A0A9W6PBP5</accession>
<evidence type="ECO:0000313" key="2">
    <source>
        <dbReference type="EMBL" id="GLW52006.1"/>
    </source>
</evidence>
<dbReference type="RefSeq" id="WP_033255360.1">
    <property type="nucleotide sequence ID" value="NZ_BSRX01000001.1"/>
</dbReference>
<evidence type="ECO:0000256" key="1">
    <source>
        <dbReference type="SAM" id="MobiDB-lite"/>
    </source>
</evidence>
<name>A0A9W6PBP5_9ACTN</name>
<sequence length="1505" mass="155979">MATTPPDPALWAGLDPELPVALLPVRLETRFGTRAGTGGDGGPAEVPVLRVRIYPDGISVAEPGRGLWPAEAAAGAAFWEEQRAAPPGEEAGAAAHRRAAAWEVLVRRVGQARAVHVARATGAGDAVTDRPPGPATARLLPDGWVLVGERGGSTVLTHWVPRPGGDLQVGPDQDRPAFDPQRAHLFAPDDPVRWLVDFGAALAIGMATEVDLDPETATYGLDRLFVLGARPGEAAADLAGLLADHGARDGFALLAPGTPTNNLTDRPAGPGTAADVDPYAGYRLVTGAAPPAAPPVESPDGEVPVLHGGAPDGPLLAAALGLPPGEFAAVPGADGREQALARSAALALFPVTFGEVIGTLAEPWDDRTAAPDPAVQPFAREHVASFVRARGPLPAVRVGRQPYGVLPVLPAASWVRLPEEPPLSEGLHRLLGDLRRLFVRAARGVPRLAGAERPAEELARVLGRGPVPHPGGYALRDTAGPVAGDAGNRELLERQLREQLDGLLTGKVAASPAFTGALGVVGIRHLLARTLGDLATGTRFERLVLRGTRAVTAAVARTDPHRAGWETPAGYLRRLTGPRHRLGLLEVDGTPPTDLLYVLVEHALQLAGELDVLSLGRMLAPAAVRTAVAVPPELAESALTVTRPRVELFTRPAEDLLEDRQLQLPQQARGLALTEIVTDRGLLQSVLDGIGADVPLVPVNAFAGTRQAVADLAAADLTDAQYTRLTGEALACAATRLDAWFTSLAAQRLARLRDRRPTGLHVGAWGVLVDVRPRSAPADPAAAPADWRAHVTAGGGEAPDPRRPADPVGYVHAPSLQQAVTAGMLRAGELAHRGDGSTVASLDLTSRRVRLARELLAGTANGQPLGALLGYRLERGLHDAGLHTLVQELRERYPQRRTTGAPGEPLPPGQDAVVPAEVVDGLDVWTARDTLAGTVPGTADPRFRPVLAELDTAVEAVADLLVAEGLHRIATGRPEAAGAAFAALAEGGHPPETTVAAEPRSGVTLTHRVLLTLDGRTGTAGWDRTAPRALLAPRAELWAEQVLGPATAQQVRTPDGATTTLDALGLCALDLLAEARPAPTGTRPLDARCTADEQLLELAATAAELLATARPATAADLTAPTDLTAPADGDPTAATTTAPAPPARADLAPLATAVRERLDETDAAIAAITAAAAAAAEGDRLPRSLLTPLARLGLPGAVGPGPDLPRAEALAAAAAALALRRDVHGLLALPADAAAAARDGALDALRSAPTGLDTLTRIVRRIGGDPVVPTVPATGTAPPAPVPGVPAAEVERWLARLGRVRPAPARLDDLALFREAAGQPADPLTPCHLPPTPGLAWLGGPLDPDPGTGNPLRAWKRPRTEALPGRPDRNHTHLLLVGPAPGPDPHALVLDETTEVLPAPTVTTGLAVHYDAPGARPPQTVLLAVPADPGSPWSWTALHAAAREATDLALLRGVDLDELAPTGLDEYLPLTYVRDDGRATALSALTAAPWPKFSIAAWRALAATL</sequence>
<gene>
    <name evidence="2" type="ORF">Kpho01_00170</name>
</gene>
<organism evidence="2 3">
    <name type="scientific">Kitasatospora phosalacinea</name>
    <dbReference type="NCBI Taxonomy" id="2065"/>
    <lineage>
        <taxon>Bacteria</taxon>
        <taxon>Bacillati</taxon>
        <taxon>Actinomycetota</taxon>
        <taxon>Actinomycetes</taxon>
        <taxon>Kitasatosporales</taxon>
        <taxon>Streptomycetaceae</taxon>
        <taxon>Kitasatospora</taxon>
    </lineage>
</organism>
<reference evidence="2" key="1">
    <citation type="submission" date="2023-02" db="EMBL/GenBank/DDBJ databases">
        <title>Kitasatospora phosalacinea NBRC 14362.</title>
        <authorList>
            <person name="Ichikawa N."/>
            <person name="Sato H."/>
            <person name="Tonouchi N."/>
        </authorList>
    </citation>
    <scope>NUCLEOTIDE SEQUENCE</scope>
    <source>
        <strain evidence="2">NBRC 14362</strain>
    </source>
</reference>
<dbReference type="Proteomes" id="UP001165143">
    <property type="component" value="Unassembled WGS sequence"/>
</dbReference>
<proteinExistence type="predicted"/>